<dbReference type="PANTHER" id="PTHR14110:SF5">
    <property type="entry name" value="OUTER ENVELOPE PORE PROTEIN 16-4, CHLOROPLASTIC"/>
    <property type="match status" value="1"/>
</dbReference>
<dbReference type="AlphaFoldDB" id="A0AAN9F3M4"/>
<evidence type="ECO:0000256" key="1">
    <source>
        <dbReference type="ARBA" id="ARBA00004141"/>
    </source>
</evidence>
<keyword evidence="4" id="KW-0472">Membrane</keyword>
<comment type="caution">
    <text evidence="5">The sequence shown here is derived from an EMBL/GenBank/DDBJ whole genome shotgun (WGS) entry which is preliminary data.</text>
</comment>
<protein>
    <submittedName>
        <fullName evidence="5">Uncharacterized protein</fullName>
    </submittedName>
</protein>
<organism evidence="5 6">
    <name type="scientific">Crotalaria pallida</name>
    <name type="common">Smooth rattlebox</name>
    <name type="synonym">Crotalaria striata</name>
    <dbReference type="NCBI Taxonomy" id="3830"/>
    <lineage>
        <taxon>Eukaryota</taxon>
        <taxon>Viridiplantae</taxon>
        <taxon>Streptophyta</taxon>
        <taxon>Embryophyta</taxon>
        <taxon>Tracheophyta</taxon>
        <taxon>Spermatophyta</taxon>
        <taxon>Magnoliopsida</taxon>
        <taxon>eudicotyledons</taxon>
        <taxon>Gunneridae</taxon>
        <taxon>Pentapetalae</taxon>
        <taxon>rosids</taxon>
        <taxon>fabids</taxon>
        <taxon>Fabales</taxon>
        <taxon>Fabaceae</taxon>
        <taxon>Papilionoideae</taxon>
        <taxon>50 kb inversion clade</taxon>
        <taxon>genistoids sensu lato</taxon>
        <taxon>core genistoids</taxon>
        <taxon>Crotalarieae</taxon>
        <taxon>Crotalaria</taxon>
    </lineage>
</organism>
<reference evidence="5 6" key="1">
    <citation type="submission" date="2024-01" db="EMBL/GenBank/DDBJ databases">
        <title>The genomes of 5 underutilized Papilionoideae crops provide insights into root nodulation and disease resistanc.</title>
        <authorList>
            <person name="Yuan L."/>
        </authorList>
    </citation>
    <scope>NUCLEOTIDE SEQUENCE [LARGE SCALE GENOMIC DNA]</scope>
    <source>
        <strain evidence="5">ZHUSHIDOU_FW_LH</strain>
        <tissue evidence="5">Leaf</tissue>
    </source>
</reference>
<sequence length="130" mass="13566">MDEDSFDHLVPCSSAAAESAIRIASAGAIWGLCMGPYEADRNGLKGMAKASHTARLSIKSGTNCGFVAVLFTGARCGLRRYRGQDDWVNGFIAAGVTGAVVAARTGARVIPMASMVSVACGAAEYYRLSR</sequence>
<dbReference type="InterPro" id="IPR039175">
    <property type="entry name" value="TIM22"/>
</dbReference>
<evidence type="ECO:0000313" key="5">
    <source>
        <dbReference type="EMBL" id="KAK7269297.1"/>
    </source>
</evidence>
<comment type="subcellular location">
    <subcellularLocation>
        <location evidence="1">Membrane</location>
        <topology evidence="1">Multi-pass membrane protein</topology>
    </subcellularLocation>
</comment>
<keyword evidence="6" id="KW-1185">Reference proteome</keyword>
<dbReference type="Pfam" id="PF02466">
    <property type="entry name" value="Tim17"/>
    <property type="match status" value="1"/>
</dbReference>
<keyword evidence="3" id="KW-1133">Transmembrane helix</keyword>
<accession>A0AAN9F3M4</accession>
<dbReference type="GO" id="GO:0008320">
    <property type="term" value="F:protein transmembrane transporter activity"/>
    <property type="evidence" value="ECO:0007669"/>
    <property type="project" value="TreeGrafter"/>
</dbReference>
<evidence type="ECO:0000256" key="3">
    <source>
        <dbReference type="ARBA" id="ARBA00022989"/>
    </source>
</evidence>
<proteinExistence type="predicted"/>
<dbReference type="GO" id="GO:0030943">
    <property type="term" value="F:mitochondrion targeting sequence binding"/>
    <property type="evidence" value="ECO:0007669"/>
    <property type="project" value="TreeGrafter"/>
</dbReference>
<evidence type="ECO:0000313" key="6">
    <source>
        <dbReference type="Proteomes" id="UP001372338"/>
    </source>
</evidence>
<name>A0AAN9F3M4_CROPI</name>
<keyword evidence="2" id="KW-0812">Transmembrane</keyword>
<dbReference type="GO" id="GO:0045039">
    <property type="term" value="P:protein insertion into mitochondrial inner membrane"/>
    <property type="evidence" value="ECO:0007669"/>
    <property type="project" value="InterPro"/>
</dbReference>
<evidence type="ECO:0000256" key="4">
    <source>
        <dbReference type="ARBA" id="ARBA00023136"/>
    </source>
</evidence>
<dbReference type="Proteomes" id="UP001372338">
    <property type="component" value="Unassembled WGS sequence"/>
</dbReference>
<gene>
    <name evidence="5" type="ORF">RIF29_22020</name>
</gene>
<evidence type="ECO:0000256" key="2">
    <source>
        <dbReference type="ARBA" id="ARBA00022692"/>
    </source>
</evidence>
<dbReference type="GO" id="GO:0042721">
    <property type="term" value="C:TIM22 mitochondrial import inner membrane insertion complex"/>
    <property type="evidence" value="ECO:0007669"/>
    <property type="project" value="InterPro"/>
</dbReference>
<dbReference type="PANTHER" id="PTHR14110">
    <property type="entry name" value="MITOCHONDRIAL IMPORT INNER MEMBRANE TRANSLOCASE SUBUNIT TIM22"/>
    <property type="match status" value="1"/>
</dbReference>
<dbReference type="EMBL" id="JAYWIO010000004">
    <property type="protein sequence ID" value="KAK7269297.1"/>
    <property type="molecule type" value="Genomic_DNA"/>
</dbReference>